<dbReference type="AlphaFoldDB" id="A0AAN8DTP6"/>
<evidence type="ECO:0000313" key="2">
    <source>
        <dbReference type="Proteomes" id="UP001331515"/>
    </source>
</evidence>
<dbReference type="EMBL" id="JAURVH010001519">
    <property type="protein sequence ID" value="KAK5926433.1"/>
    <property type="molecule type" value="Genomic_DNA"/>
</dbReference>
<evidence type="ECO:0000313" key="1">
    <source>
        <dbReference type="EMBL" id="KAK5926433.1"/>
    </source>
</evidence>
<dbReference type="Proteomes" id="UP001331515">
    <property type="component" value="Unassembled WGS sequence"/>
</dbReference>
<accession>A0AAN8DTP6</accession>
<organism evidence="1 2">
    <name type="scientific">Champsocephalus gunnari</name>
    <name type="common">Mackerel icefish</name>
    <dbReference type="NCBI Taxonomy" id="52237"/>
    <lineage>
        <taxon>Eukaryota</taxon>
        <taxon>Metazoa</taxon>
        <taxon>Chordata</taxon>
        <taxon>Craniata</taxon>
        <taxon>Vertebrata</taxon>
        <taxon>Euteleostomi</taxon>
        <taxon>Actinopterygii</taxon>
        <taxon>Neopterygii</taxon>
        <taxon>Teleostei</taxon>
        <taxon>Neoteleostei</taxon>
        <taxon>Acanthomorphata</taxon>
        <taxon>Eupercaria</taxon>
        <taxon>Perciformes</taxon>
        <taxon>Notothenioidei</taxon>
        <taxon>Channichthyidae</taxon>
        <taxon>Champsocephalus</taxon>
    </lineage>
</organism>
<comment type="caution">
    <text evidence="1">The sequence shown here is derived from an EMBL/GenBank/DDBJ whole genome shotgun (WGS) entry which is preliminary data.</text>
</comment>
<name>A0AAN8DTP6_CHAGU</name>
<proteinExistence type="predicted"/>
<sequence>MLLSLFRKKAARKGEVSEVQLFTAYDLQDQGECCSPPCLDFCMRMTPGFRGCGIVFFGMNPDRGSKAEMKGKKRHHIPPKLSNLVTELKGFDWHM</sequence>
<keyword evidence="2" id="KW-1185">Reference proteome</keyword>
<gene>
    <name evidence="1" type="ORF">CgunFtcFv8_022006</name>
</gene>
<protein>
    <submittedName>
        <fullName evidence="1">Uncharacterized protein</fullName>
    </submittedName>
</protein>
<reference evidence="1 2" key="1">
    <citation type="journal article" date="2023" name="Mol. Biol. Evol.">
        <title>Genomics of Secondarily Temperate Adaptation in the Only Non-Antarctic Icefish.</title>
        <authorList>
            <person name="Rivera-Colon A.G."/>
            <person name="Rayamajhi N."/>
            <person name="Minhas B.F."/>
            <person name="Madrigal G."/>
            <person name="Bilyk K.T."/>
            <person name="Yoon V."/>
            <person name="Hune M."/>
            <person name="Gregory S."/>
            <person name="Cheng C.H.C."/>
            <person name="Catchen J.M."/>
        </authorList>
    </citation>
    <scope>NUCLEOTIDE SEQUENCE [LARGE SCALE GENOMIC DNA]</scope>
    <source>
        <tissue evidence="1">White muscle</tissue>
    </source>
</reference>